<evidence type="ECO:0008006" key="3">
    <source>
        <dbReference type="Google" id="ProtNLM"/>
    </source>
</evidence>
<dbReference type="Gene3D" id="3.30.460.40">
    <property type="match status" value="1"/>
</dbReference>
<dbReference type="InterPro" id="IPR043519">
    <property type="entry name" value="NT_sf"/>
</dbReference>
<gene>
    <name evidence="1" type="ORF">SAMN04487996_13718</name>
</gene>
<protein>
    <recommendedName>
        <fullName evidence="3">Nucleotidyltransferase</fullName>
    </recommendedName>
</protein>
<keyword evidence="2" id="KW-1185">Reference proteome</keyword>
<dbReference type="STRING" id="659014.SAMN04487996_13718"/>
<dbReference type="RefSeq" id="WP_090157792.1">
    <property type="nucleotide sequence ID" value="NZ_FNAN01000037.1"/>
</dbReference>
<dbReference type="AlphaFoldDB" id="A0A1G8CD11"/>
<reference evidence="2" key="1">
    <citation type="submission" date="2016-10" db="EMBL/GenBank/DDBJ databases">
        <authorList>
            <person name="Varghese N."/>
            <person name="Submissions S."/>
        </authorList>
    </citation>
    <scope>NUCLEOTIDE SEQUENCE [LARGE SCALE GENOMIC DNA]</scope>
    <source>
        <strain evidence="2">DSM 25329</strain>
    </source>
</reference>
<accession>A0A1G8CD11</accession>
<organism evidence="1 2">
    <name type="scientific">Dyadobacter soli</name>
    <dbReference type="NCBI Taxonomy" id="659014"/>
    <lineage>
        <taxon>Bacteria</taxon>
        <taxon>Pseudomonadati</taxon>
        <taxon>Bacteroidota</taxon>
        <taxon>Cytophagia</taxon>
        <taxon>Cytophagales</taxon>
        <taxon>Spirosomataceae</taxon>
        <taxon>Dyadobacter</taxon>
    </lineage>
</organism>
<dbReference type="OrthoDB" id="121150at2"/>
<dbReference type="Proteomes" id="UP000198748">
    <property type="component" value="Unassembled WGS sequence"/>
</dbReference>
<name>A0A1G8CD11_9BACT</name>
<evidence type="ECO:0000313" key="2">
    <source>
        <dbReference type="Proteomes" id="UP000198748"/>
    </source>
</evidence>
<evidence type="ECO:0000313" key="1">
    <source>
        <dbReference type="EMBL" id="SDH43258.1"/>
    </source>
</evidence>
<sequence length="165" mass="18942">MSHTASFKDVLATLIKHEVEYLVVGGVAVGYYGYIRMSVASNGQFVDEPDLDIWFNPTYSNYYLLLDALEAIQIDVARLKAEQAPDPRHSFLRYKLGDCTLDLLPQIKAPIRFRDAFERRRAFIRDSIEIFIISIEDLIADKEASGRPKDLVDIAHLKKMYFPLK</sequence>
<dbReference type="EMBL" id="FNAN01000037">
    <property type="protein sequence ID" value="SDH43258.1"/>
    <property type="molecule type" value="Genomic_DNA"/>
</dbReference>
<proteinExistence type="predicted"/>
<dbReference type="SUPFAM" id="SSF81301">
    <property type="entry name" value="Nucleotidyltransferase"/>
    <property type="match status" value="1"/>
</dbReference>